<dbReference type="GO" id="GO:0070971">
    <property type="term" value="C:endoplasmic reticulum exit site"/>
    <property type="evidence" value="ECO:0007669"/>
    <property type="project" value="TreeGrafter"/>
</dbReference>
<evidence type="ECO:0000313" key="14">
    <source>
        <dbReference type="Proteomes" id="UP000094527"/>
    </source>
</evidence>
<feature type="region of interest" description="Disordered" evidence="7">
    <location>
        <begin position="104"/>
        <end position="417"/>
    </location>
</feature>
<dbReference type="CDD" id="cd01479">
    <property type="entry name" value="Sec24-like"/>
    <property type="match status" value="1"/>
</dbReference>
<comment type="similarity">
    <text evidence="3">Belongs to the SEC23/SEC24 family. SEC24 subfamily.</text>
</comment>
<dbReference type="AlphaFoldDB" id="A0A1D2MS77"/>
<dbReference type="Pfam" id="PF00626">
    <property type="entry name" value="Gelsolin"/>
    <property type="match status" value="1"/>
</dbReference>
<gene>
    <name evidence="13" type="ORF">Ocin01_10737</name>
</gene>
<evidence type="ECO:0000313" key="13">
    <source>
        <dbReference type="EMBL" id="ODM95940.1"/>
    </source>
</evidence>
<dbReference type="GO" id="GO:0030127">
    <property type="term" value="C:COPII vesicle coat"/>
    <property type="evidence" value="ECO:0007669"/>
    <property type="project" value="InterPro"/>
</dbReference>
<feature type="domain" description="Gelsolin-like" evidence="8">
    <location>
        <begin position="1048"/>
        <end position="1123"/>
    </location>
</feature>
<dbReference type="InterPro" id="IPR050550">
    <property type="entry name" value="SEC23_SEC24_subfamily"/>
</dbReference>
<feature type="region of interest" description="Disordered" evidence="7">
    <location>
        <begin position="1"/>
        <end position="92"/>
    </location>
</feature>
<dbReference type="InterPro" id="IPR041742">
    <property type="entry name" value="Sec24-like_trunk_dom"/>
</dbReference>
<dbReference type="InterPro" id="IPR012990">
    <property type="entry name" value="Beta-sandwich_Sec23_24"/>
</dbReference>
<dbReference type="InterPro" id="IPR007123">
    <property type="entry name" value="Gelsolin-like_dom"/>
</dbReference>
<evidence type="ECO:0000259" key="10">
    <source>
        <dbReference type="Pfam" id="PF04811"/>
    </source>
</evidence>
<dbReference type="InterPro" id="IPR006896">
    <property type="entry name" value="Sec23/24_trunk_dom"/>
</dbReference>
<feature type="compositionally biased region" description="Polar residues" evidence="7">
    <location>
        <begin position="107"/>
        <end position="163"/>
    </location>
</feature>
<dbReference type="SUPFAM" id="SSF53300">
    <property type="entry name" value="vWA-like"/>
    <property type="match status" value="1"/>
</dbReference>
<feature type="compositionally biased region" description="Low complexity" evidence="7">
    <location>
        <begin position="370"/>
        <end position="410"/>
    </location>
</feature>
<dbReference type="Gene3D" id="3.40.50.410">
    <property type="entry name" value="von Willebrand factor, type A domain"/>
    <property type="match status" value="1"/>
</dbReference>
<dbReference type="InterPro" id="IPR036465">
    <property type="entry name" value="vWFA_dom_sf"/>
</dbReference>
<dbReference type="GO" id="GO:0005789">
    <property type="term" value="C:endoplasmic reticulum membrane"/>
    <property type="evidence" value="ECO:0007669"/>
    <property type="project" value="UniProtKB-SubCell"/>
</dbReference>
<dbReference type="Gene3D" id="1.20.120.730">
    <property type="entry name" value="Sec23/Sec24 helical domain"/>
    <property type="match status" value="1"/>
</dbReference>
<evidence type="ECO:0000259" key="11">
    <source>
        <dbReference type="Pfam" id="PF04815"/>
    </source>
</evidence>
<dbReference type="OrthoDB" id="49016at2759"/>
<dbReference type="EMBL" id="LJIJ01000603">
    <property type="protein sequence ID" value="ODM95940.1"/>
    <property type="molecule type" value="Genomic_DNA"/>
</dbReference>
<dbReference type="Pfam" id="PF04811">
    <property type="entry name" value="Sec23_trunk"/>
    <property type="match status" value="1"/>
</dbReference>
<dbReference type="InterPro" id="IPR006895">
    <property type="entry name" value="Znf_Sec23_Sec24"/>
</dbReference>
<feature type="compositionally biased region" description="Polar residues" evidence="7">
    <location>
        <begin position="25"/>
        <end position="43"/>
    </location>
</feature>
<keyword evidence="14" id="KW-1185">Reference proteome</keyword>
<dbReference type="InterPro" id="IPR036175">
    <property type="entry name" value="Sec23/24_helical_dom_sf"/>
</dbReference>
<dbReference type="GO" id="GO:0006886">
    <property type="term" value="P:intracellular protein transport"/>
    <property type="evidence" value="ECO:0007669"/>
    <property type="project" value="InterPro"/>
</dbReference>
<dbReference type="Pfam" id="PF08033">
    <property type="entry name" value="Sec23_BS"/>
    <property type="match status" value="1"/>
</dbReference>
<dbReference type="Gene3D" id="3.40.20.10">
    <property type="entry name" value="Severin"/>
    <property type="match status" value="1"/>
</dbReference>
<evidence type="ECO:0000256" key="4">
    <source>
        <dbReference type="ARBA" id="ARBA00022448"/>
    </source>
</evidence>
<evidence type="ECO:0000259" key="8">
    <source>
        <dbReference type="Pfam" id="PF00626"/>
    </source>
</evidence>
<dbReference type="PANTHER" id="PTHR13803">
    <property type="entry name" value="SEC24-RELATED PROTEIN"/>
    <property type="match status" value="1"/>
</dbReference>
<evidence type="ECO:0000256" key="1">
    <source>
        <dbReference type="ARBA" id="ARBA00004299"/>
    </source>
</evidence>
<dbReference type="InterPro" id="IPR036174">
    <property type="entry name" value="Znf_Sec23_Sec24_sf"/>
</dbReference>
<keyword evidence="6" id="KW-0968">Cytoplasmic vesicle</keyword>
<evidence type="ECO:0000259" key="12">
    <source>
        <dbReference type="Pfam" id="PF08033"/>
    </source>
</evidence>
<feature type="domain" description="Sec23/Sec24 beta-sandwich" evidence="12">
    <location>
        <begin position="834"/>
        <end position="917"/>
    </location>
</feature>
<dbReference type="GO" id="GO:0000149">
    <property type="term" value="F:SNARE binding"/>
    <property type="evidence" value="ECO:0007669"/>
    <property type="project" value="TreeGrafter"/>
</dbReference>
<feature type="compositionally biased region" description="Low complexity" evidence="7">
    <location>
        <begin position="327"/>
        <end position="346"/>
    </location>
</feature>
<organism evidence="13 14">
    <name type="scientific">Orchesella cincta</name>
    <name type="common">Springtail</name>
    <name type="synonym">Podura cincta</name>
    <dbReference type="NCBI Taxonomy" id="48709"/>
    <lineage>
        <taxon>Eukaryota</taxon>
        <taxon>Metazoa</taxon>
        <taxon>Ecdysozoa</taxon>
        <taxon>Arthropoda</taxon>
        <taxon>Hexapoda</taxon>
        <taxon>Collembola</taxon>
        <taxon>Entomobryomorpha</taxon>
        <taxon>Entomobryoidea</taxon>
        <taxon>Orchesellidae</taxon>
        <taxon>Orchesellinae</taxon>
        <taxon>Orchesella</taxon>
    </lineage>
</organism>
<dbReference type="InterPro" id="IPR036180">
    <property type="entry name" value="Gelsolin-like_dom_sf"/>
</dbReference>
<dbReference type="Gene3D" id="2.60.40.1670">
    <property type="entry name" value="beta-sandwich domain of Sec23/24"/>
    <property type="match status" value="1"/>
</dbReference>
<dbReference type="InterPro" id="IPR006900">
    <property type="entry name" value="Sec23/24_helical_dom"/>
</dbReference>
<feature type="compositionally biased region" description="Low complexity" evidence="7">
    <location>
        <begin position="234"/>
        <end position="245"/>
    </location>
</feature>
<proteinExistence type="inferred from homology"/>
<keyword evidence="5" id="KW-0653">Protein transport</keyword>
<dbReference type="STRING" id="48709.A0A1D2MS77"/>
<feature type="compositionally biased region" description="Polar residues" evidence="7">
    <location>
        <begin position="53"/>
        <end position="77"/>
    </location>
</feature>
<feature type="domain" description="Zinc finger Sec23/Sec24-type" evidence="9">
    <location>
        <begin position="513"/>
        <end position="551"/>
    </location>
</feature>
<dbReference type="SUPFAM" id="SSF81811">
    <property type="entry name" value="Helical domain of Sec23/24"/>
    <property type="match status" value="1"/>
</dbReference>
<feature type="domain" description="Sec23/Sec24 trunk" evidence="10">
    <location>
        <begin position="590"/>
        <end position="822"/>
    </location>
</feature>
<feature type="domain" description="Sec23/Sec24 helical" evidence="11">
    <location>
        <begin position="930"/>
        <end position="1030"/>
    </location>
</feature>
<evidence type="ECO:0000256" key="3">
    <source>
        <dbReference type="ARBA" id="ARBA00008334"/>
    </source>
</evidence>
<dbReference type="Gene3D" id="2.30.30.380">
    <property type="entry name" value="Zn-finger domain of Sec23/24"/>
    <property type="match status" value="1"/>
</dbReference>
<dbReference type="SUPFAM" id="SSF82919">
    <property type="entry name" value="Zn-finger domain of Sec23/24"/>
    <property type="match status" value="1"/>
</dbReference>
<evidence type="ECO:0000256" key="5">
    <source>
        <dbReference type="ARBA" id="ARBA00022927"/>
    </source>
</evidence>
<evidence type="ECO:0000256" key="6">
    <source>
        <dbReference type="ARBA" id="ARBA00023329"/>
    </source>
</evidence>
<dbReference type="Pfam" id="PF04815">
    <property type="entry name" value="Sec23_helical"/>
    <property type="match status" value="1"/>
</dbReference>
<dbReference type="GO" id="GO:0090110">
    <property type="term" value="P:COPII-coated vesicle cargo loading"/>
    <property type="evidence" value="ECO:0007669"/>
    <property type="project" value="TreeGrafter"/>
</dbReference>
<comment type="subcellular location">
    <subcellularLocation>
        <location evidence="1">Cytoplasmic vesicle</location>
        <location evidence="1">COPII-coated vesicle membrane</location>
        <topology evidence="1">Peripheral membrane protein</topology>
        <orientation evidence="1">Cytoplasmic side</orientation>
    </subcellularLocation>
    <subcellularLocation>
        <location evidence="2">Endoplasmic reticulum membrane</location>
        <topology evidence="2">Peripheral membrane protein</topology>
        <orientation evidence="2">Cytoplasmic side</orientation>
    </subcellularLocation>
</comment>
<dbReference type="GO" id="GO:0008270">
    <property type="term" value="F:zinc ion binding"/>
    <property type="evidence" value="ECO:0007669"/>
    <property type="project" value="InterPro"/>
</dbReference>
<protein>
    <submittedName>
        <fullName evidence="13">Protein transport protein Sec24C</fullName>
    </submittedName>
</protein>
<name>A0A1D2MS77_ORCCI</name>
<dbReference type="Proteomes" id="UP000094527">
    <property type="component" value="Unassembled WGS sequence"/>
</dbReference>
<sequence>MYGRPPGPASVAQNHVQQGHAPMQNVGTQGPMSNIPLSQNHVQQGGGMPPMPVQNNSGPPQSSQGMMSGPPVSQNHFQPGMPPMSVQNSATSIGPVPVAKNVIQPGMPNSSMQNSGQVHPSGMNSIPVVQNNIIQPGMPPTTSLHNSGPPQPSVTASTPQNHVQPGMAPPPSLPNSGPHHHSQGLPPAPQNHIHQGMPPIMPVQNSAPHPSGPPSAPQNHIQQQPGVGFPPSSQNPGPQNTPGQQHINQNHIQPGMPPMSVSNVGPINPASVQQNHVQPGMPPMPMPNAAAPGAQIPKRYPVYPQQPPMSGPVAPSQTYPSFPQPPQQQQFQQPGMQMQPQQSQQQDGGYYTGPAGSQYPRPTGAPPAAPQAGMAQGNYQQYGQQQQQPAQYGQVPAAPAYAQPSAQQGQKRLDPDQMPSAIGVMQEDQQTRGGIFRTDQKGLLPPLVTTKFQVEDFGNASPRFVRSTMYSVPAQLDMLKQTAIPFALVINPFDSPAKDEQPIPCVDLGPMGPVRCIRCKAYMSPLMQFIDGGRRFQCLLCKAITEVPPEYFQHLDHTGQRVDKWERPELWRGTYEYIATAEYCRNNVLPKEPAFVFVIDVSYNNVKSGLVNLLCSQMKNLIESLPTHTPVGFITYNSKVHFYNIDPALGQPQMVIVPDVGDMFMPLLRGFLVPRAEAMDAVDSLMEQIPALFGDTKETEAVLGPAIVAGMEALKASDRVGKLLVFHSSLPTSDIAPGKLKNREADRKLLGTDKEKTVLVPQSTYYNTLGQDCVGAGVSVDLYLFNNSYIDVATVGQVARLTGGSVNKYTYFQADIDGPRVVGDIILHLSRHIGFDSVMRVRTSTGVRPTDFFGHYYMANTTDVELAAIDSQKGIAVEIKHDASITDEDGVYIQVALLYTTIYGQRRLRIHNLALNTCMQMADLYRNCELDTIINFLAKQSISRSVETTPQDLKEGIVKRCAQMLATYRKHCANPSMPGQLILPECLKLLPLYVNCVLRSDAVAGTSEITPDDRSWLMYTVMTKGVSSTVHYFYPQLVPIIGPSGSVDDPVPVRCSRDKLSDDSAFILENGIYIFMWIGAAVNPDWIQDIFGVANLGQINVEAITELPDHVNTDESLRLRAFIRSLRSERQRHMRLTIVRQRDKMELVMNRFLVEDRGTDGQPSYVDFLCHMHKEIRALLNQ</sequence>
<reference evidence="13 14" key="1">
    <citation type="journal article" date="2016" name="Genome Biol. Evol.">
        <title>Gene Family Evolution Reflects Adaptation to Soil Environmental Stressors in the Genome of the Collembolan Orchesella cincta.</title>
        <authorList>
            <person name="Faddeeva-Vakhrusheva A."/>
            <person name="Derks M.F."/>
            <person name="Anvar S.Y."/>
            <person name="Agamennone V."/>
            <person name="Suring W."/>
            <person name="Smit S."/>
            <person name="van Straalen N.M."/>
            <person name="Roelofs D."/>
        </authorList>
    </citation>
    <scope>NUCLEOTIDE SEQUENCE [LARGE SCALE GENOMIC DNA]</scope>
    <source>
        <tissue evidence="13">Mixed pool</tissue>
    </source>
</reference>
<accession>A0A1D2MS77</accession>
<evidence type="ECO:0000256" key="7">
    <source>
        <dbReference type="SAM" id="MobiDB-lite"/>
    </source>
</evidence>
<dbReference type="SUPFAM" id="SSF82754">
    <property type="entry name" value="C-terminal, gelsolin-like domain of Sec23/24"/>
    <property type="match status" value="1"/>
</dbReference>
<dbReference type="FunFam" id="3.40.50.410:FF:000020">
    <property type="entry name" value="protein transport protein Sec24D isoform X1"/>
    <property type="match status" value="1"/>
</dbReference>
<dbReference type="SUPFAM" id="SSF81995">
    <property type="entry name" value="beta-sandwich domain of Sec23/24"/>
    <property type="match status" value="1"/>
</dbReference>
<feature type="compositionally biased region" description="Polar residues" evidence="7">
    <location>
        <begin position="260"/>
        <end position="277"/>
    </location>
</feature>
<dbReference type="OMA" id="INPFMTF"/>
<dbReference type="Pfam" id="PF04810">
    <property type="entry name" value="zf-Sec23_Sec24"/>
    <property type="match status" value="1"/>
</dbReference>
<dbReference type="InterPro" id="IPR029006">
    <property type="entry name" value="ADF-H/Gelsolin-like_dom_sf"/>
</dbReference>
<evidence type="ECO:0000259" key="9">
    <source>
        <dbReference type="Pfam" id="PF04810"/>
    </source>
</evidence>
<evidence type="ECO:0000256" key="2">
    <source>
        <dbReference type="ARBA" id="ARBA00004397"/>
    </source>
</evidence>
<keyword evidence="4" id="KW-0813">Transport</keyword>
<dbReference type="PANTHER" id="PTHR13803:SF4">
    <property type="entry name" value="SECRETORY 24CD, ISOFORM C"/>
    <property type="match status" value="1"/>
</dbReference>
<comment type="caution">
    <text evidence="13">The sequence shown here is derived from an EMBL/GenBank/DDBJ whole genome shotgun (WGS) entry which is preliminary data.</text>
</comment>